<dbReference type="InterPro" id="IPR001810">
    <property type="entry name" value="F-box_dom"/>
</dbReference>
<dbReference type="PROSITE" id="PS50181">
    <property type="entry name" value="FBOX"/>
    <property type="match status" value="1"/>
</dbReference>
<dbReference type="PANTHER" id="PTHR31672">
    <property type="entry name" value="BNACNNG10540D PROTEIN"/>
    <property type="match status" value="1"/>
</dbReference>
<proteinExistence type="predicted"/>
<dbReference type="EMBL" id="PGOL01006228">
    <property type="protein sequence ID" value="PKI33933.1"/>
    <property type="molecule type" value="Genomic_DNA"/>
</dbReference>
<keyword evidence="5" id="KW-1185">Reference proteome</keyword>
<dbReference type="InterPro" id="IPR017451">
    <property type="entry name" value="F-box-assoc_interact_dom"/>
</dbReference>
<dbReference type="EMBL" id="MTKT01000605">
    <property type="protein sequence ID" value="OWM90028.1"/>
    <property type="molecule type" value="Genomic_DNA"/>
</dbReference>
<evidence type="ECO:0000313" key="2">
    <source>
        <dbReference type="EMBL" id="OWM90028.1"/>
    </source>
</evidence>
<evidence type="ECO:0000313" key="4">
    <source>
        <dbReference type="Proteomes" id="UP000197138"/>
    </source>
</evidence>
<reference evidence="3 5" key="3">
    <citation type="submission" date="2017-11" db="EMBL/GenBank/DDBJ databases">
        <title>De-novo sequencing of pomegranate (Punica granatum L.) genome.</title>
        <authorList>
            <person name="Akparov Z."/>
            <person name="Amiraslanov A."/>
            <person name="Hajiyeva S."/>
            <person name="Abbasov M."/>
            <person name="Kaur K."/>
            <person name="Hamwieh A."/>
            <person name="Solovyev V."/>
            <person name="Salamov A."/>
            <person name="Braich B."/>
            <person name="Kosarev P."/>
            <person name="Mahmoud A."/>
            <person name="Hajiyev E."/>
            <person name="Babayeva S."/>
            <person name="Izzatullayeva V."/>
            <person name="Mammadov A."/>
            <person name="Mammadov A."/>
            <person name="Sharifova S."/>
            <person name="Ojaghi J."/>
            <person name="Eynullazada K."/>
            <person name="Bayramov B."/>
            <person name="Abdulazimova A."/>
            <person name="Shahmuradov I."/>
        </authorList>
    </citation>
    <scope>NUCLEOTIDE SEQUENCE [LARGE SCALE GENOMIC DNA]</scope>
    <source>
        <strain evidence="3">AG2017</strain>
        <strain evidence="5">cv. AG2017</strain>
        <tissue evidence="3">Leaf</tissue>
    </source>
</reference>
<comment type="caution">
    <text evidence="2">The sequence shown here is derived from an EMBL/GenBank/DDBJ whole genome shotgun (WGS) entry which is preliminary data.</text>
</comment>
<dbReference type="SUPFAM" id="SSF81383">
    <property type="entry name" value="F-box domain"/>
    <property type="match status" value="1"/>
</dbReference>
<dbReference type="AlphaFoldDB" id="A0A218XYZ2"/>
<dbReference type="Pfam" id="PF08268">
    <property type="entry name" value="FBA_3"/>
    <property type="match status" value="1"/>
</dbReference>
<name>A0A218XYZ2_PUNGR</name>
<dbReference type="Pfam" id="PF12937">
    <property type="entry name" value="F-box-like"/>
    <property type="match status" value="1"/>
</dbReference>
<dbReference type="InterPro" id="IPR036047">
    <property type="entry name" value="F-box-like_dom_sf"/>
</dbReference>
<dbReference type="InterPro" id="IPR050796">
    <property type="entry name" value="SCF_F-box_component"/>
</dbReference>
<evidence type="ECO:0000259" key="1">
    <source>
        <dbReference type="PROSITE" id="PS50181"/>
    </source>
</evidence>
<dbReference type="NCBIfam" id="TIGR01640">
    <property type="entry name" value="F_box_assoc_1"/>
    <property type="match status" value="1"/>
</dbReference>
<dbReference type="Proteomes" id="UP000197138">
    <property type="component" value="Unassembled WGS sequence"/>
</dbReference>
<organism evidence="2 4">
    <name type="scientific">Punica granatum</name>
    <name type="common">Pomegranate</name>
    <dbReference type="NCBI Taxonomy" id="22663"/>
    <lineage>
        <taxon>Eukaryota</taxon>
        <taxon>Viridiplantae</taxon>
        <taxon>Streptophyta</taxon>
        <taxon>Embryophyta</taxon>
        <taxon>Tracheophyta</taxon>
        <taxon>Spermatophyta</taxon>
        <taxon>Magnoliopsida</taxon>
        <taxon>eudicotyledons</taxon>
        <taxon>Gunneridae</taxon>
        <taxon>Pentapetalae</taxon>
        <taxon>rosids</taxon>
        <taxon>malvids</taxon>
        <taxon>Myrtales</taxon>
        <taxon>Lythraceae</taxon>
        <taxon>Punica</taxon>
    </lineage>
</organism>
<accession>A0A218XYZ2</accession>
<sequence>MRNLFSSLHLPAKGLLRNLQADETGKNGKEEAGITSLPCEVLIKILLLLPVESLVQLKDVCHYLHRLITSQYFARLHLERSRSRSGFLCNTLPSHNPVSNFIFGERYHASFITFDFTDQVTKVNSHNLGLEYCLHALVNKYRIWKYKMDVLVRDSCDGLLLVEITGYCDLLERTPLLICNSVTRSYQLLPRPGKVHMSSFYGKIVYDSSVRKYKVIGFIFKRETPPRCFILQLSKPRGQLTSWKEMRVPTLPPSSLREFGASVFVEGKVSCLMRQYNREEHVMEQGLLSVNVTTEEVTYTGPIQRAVSIWDFEFSSGNTLYQTYYRENKIEIWVLEDFDSLVWTKHHVIETTCQDNFRTIYINAFMMRPIALLDGDDKLIFHGRDEMCVYHKSSKEWEGLEVDFKPFAPFHHSSMAHDGYYVPHVNSLISWNDPQAS</sequence>
<evidence type="ECO:0000313" key="5">
    <source>
        <dbReference type="Proteomes" id="UP000233551"/>
    </source>
</evidence>
<evidence type="ECO:0000313" key="3">
    <source>
        <dbReference type="EMBL" id="PKI33933.1"/>
    </source>
</evidence>
<dbReference type="PANTHER" id="PTHR31672:SF13">
    <property type="entry name" value="F-BOX PROTEIN CPR30-LIKE"/>
    <property type="match status" value="1"/>
</dbReference>
<reference evidence="2" key="2">
    <citation type="submission" date="2017-06" db="EMBL/GenBank/DDBJ databases">
        <title>The pomegranate genome and the genomics of punicalagin biosynthesis.</title>
        <authorList>
            <person name="Xu C."/>
        </authorList>
    </citation>
    <scope>NUCLEOTIDE SEQUENCE [LARGE SCALE GENOMIC DNA]</scope>
    <source>
        <tissue evidence="2">Fresh leaf</tissue>
    </source>
</reference>
<dbReference type="Gene3D" id="1.20.1280.50">
    <property type="match status" value="1"/>
</dbReference>
<dbReference type="Proteomes" id="UP000233551">
    <property type="component" value="Unassembled WGS sequence"/>
</dbReference>
<reference evidence="4" key="1">
    <citation type="journal article" date="2017" name="Plant J.">
        <title>The pomegranate (Punica granatum L.) genome and the genomics of punicalagin biosynthesis.</title>
        <authorList>
            <person name="Qin G."/>
            <person name="Xu C."/>
            <person name="Ming R."/>
            <person name="Tang H."/>
            <person name="Guyot R."/>
            <person name="Kramer E.M."/>
            <person name="Hu Y."/>
            <person name="Yi X."/>
            <person name="Qi Y."/>
            <person name="Xu X."/>
            <person name="Gao Z."/>
            <person name="Pan H."/>
            <person name="Jian J."/>
            <person name="Tian Y."/>
            <person name="Yue Z."/>
            <person name="Xu Y."/>
        </authorList>
    </citation>
    <scope>NUCLEOTIDE SEQUENCE [LARGE SCALE GENOMIC DNA]</scope>
    <source>
        <strain evidence="4">cv. Dabenzi</strain>
    </source>
</reference>
<protein>
    <recommendedName>
        <fullName evidence="1">F-box domain-containing protein</fullName>
    </recommendedName>
</protein>
<feature type="domain" description="F-box" evidence="1">
    <location>
        <begin position="31"/>
        <end position="76"/>
    </location>
</feature>
<dbReference type="InterPro" id="IPR013187">
    <property type="entry name" value="F-box-assoc_dom_typ3"/>
</dbReference>
<gene>
    <name evidence="2" type="ORF">CDL15_Pgr026941</name>
    <name evidence="3" type="ORF">CRG98_045680</name>
</gene>